<comment type="caution">
    <text evidence="1">The sequence shown here is derived from an EMBL/GenBank/DDBJ whole genome shotgun (WGS) entry which is preliminary data.</text>
</comment>
<proteinExistence type="predicted"/>
<reference evidence="1" key="1">
    <citation type="submission" date="2020-12" db="EMBL/GenBank/DDBJ databases">
        <title>Metabolic potential, ecology and presence of endohyphal bacteria is reflected in genomic diversity of Mucoromycotina.</title>
        <authorList>
            <person name="Muszewska A."/>
            <person name="Okrasinska A."/>
            <person name="Steczkiewicz K."/>
            <person name="Drgas O."/>
            <person name="Orlowska M."/>
            <person name="Perlinska-Lenart U."/>
            <person name="Aleksandrzak-Piekarczyk T."/>
            <person name="Szatraj K."/>
            <person name="Zielenkiewicz U."/>
            <person name="Pilsyk S."/>
            <person name="Malc E."/>
            <person name="Mieczkowski P."/>
            <person name="Kruszewska J.S."/>
            <person name="Biernat P."/>
            <person name="Pawlowska J."/>
        </authorList>
    </citation>
    <scope>NUCLEOTIDE SEQUENCE</scope>
    <source>
        <strain evidence="1">WA0000017839</strain>
    </source>
</reference>
<accession>A0A8H7QWP8</accession>
<keyword evidence="2" id="KW-1185">Reference proteome</keyword>
<evidence type="ECO:0000313" key="2">
    <source>
        <dbReference type="Proteomes" id="UP000603453"/>
    </source>
</evidence>
<dbReference type="AlphaFoldDB" id="A0A8H7QWP8"/>
<name>A0A8H7QWP8_9FUNG</name>
<evidence type="ECO:0000313" key="1">
    <source>
        <dbReference type="EMBL" id="KAG2199737.1"/>
    </source>
</evidence>
<sequence length="155" mass="16631">MSVGNTCQEITCSKNTECAPYKSQCDAKGKGATICRTVARICGCSKETVSGFNEDVNNCNKYKQRNGKTNCKAGDVCTRAGFCIKNPLCSERAEKCGVNKRCCAGLFCHSRLATPKTTECYRVAYPGEKCAVAHGIPCVAGSECLATTKVCSKRK</sequence>
<gene>
    <name evidence="1" type="ORF">INT47_012873</name>
</gene>
<protein>
    <submittedName>
        <fullName evidence="1">Uncharacterized protein</fullName>
    </submittedName>
</protein>
<dbReference type="Proteomes" id="UP000603453">
    <property type="component" value="Unassembled WGS sequence"/>
</dbReference>
<dbReference type="EMBL" id="JAEPRD010000092">
    <property type="protein sequence ID" value="KAG2199737.1"/>
    <property type="molecule type" value="Genomic_DNA"/>
</dbReference>
<organism evidence="1 2">
    <name type="scientific">Mucor saturninus</name>
    <dbReference type="NCBI Taxonomy" id="64648"/>
    <lineage>
        <taxon>Eukaryota</taxon>
        <taxon>Fungi</taxon>
        <taxon>Fungi incertae sedis</taxon>
        <taxon>Mucoromycota</taxon>
        <taxon>Mucoromycotina</taxon>
        <taxon>Mucoromycetes</taxon>
        <taxon>Mucorales</taxon>
        <taxon>Mucorineae</taxon>
        <taxon>Mucoraceae</taxon>
        <taxon>Mucor</taxon>
    </lineage>
</organism>